<gene>
    <name evidence="3" type="ORF">IAA73_05325</name>
</gene>
<dbReference type="InterPro" id="IPR001296">
    <property type="entry name" value="Glyco_trans_1"/>
</dbReference>
<organism evidence="3 4">
    <name type="scientific">Candidatus Gallipaludibacter merdavium</name>
    <dbReference type="NCBI Taxonomy" id="2840839"/>
    <lineage>
        <taxon>Bacteria</taxon>
        <taxon>Pseudomonadati</taxon>
        <taxon>Bacteroidota</taxon>
        <taxon>Bacteroidia</taxon>
        <taxon>Bacteroidales</taxon>
        <taxon>Candidatus Gallipaludibacter</taxon>
    </lineage>
</organism>
<dbReference type="SUPFAM" id="SSF53756">
    <property type="entry name" value="UDP-Glycosyltransferase/glycogen phosphorylase"/>
    <property type="match status" value="1"/>
</dbReference>
<dbReference type="CDD" id="cd03801">
    <property type="entry name" value="GT4_PimA-like"/>
    <property type="match status" value="1"/>
</dbReference>
<reference evidence="3" key="2">
    <citation type="journal article" date="2021" name="PeerJ">
        <title>Extensive microbial diversity within the chicken gut microbiome revealed by metagenomics and culture.</title>
        <authorList>
            <person name="Gilroy R."/>
            <person name="Ravi A."/>
            <person name="Getino M."/>
            <person name="Pursley I."/>
            <person name="Horton D.L."/>
            <person name="Alikhan N.F."/>
            <person name="Baker D."/>
            <person name="Gharbi K."/>
            <person name="Hall N."/>
            <person name="Watson M."/>
            <person name="Adriaenssens E.M."/>
            <person name="Foster-Nyarko E."/>
            <person name="Jarju S."/>
            <person name="Secka A."/>
            <person name="Antonio M."/>
            <person name="Oren A."/>
            <person name="Chaudhuri R.R."/>
            <person name="La Ragione R."/>
            <person name="Hildebrand F."/>
            <person name="Pallen M.J."/>
        </authorList>
    </citation>
    <scope>NUCLEOTIDE SEQUENCE</scope>
    <source>
        <strain evidence="3">G3-3990</strain>
    </source>
</reference>
<dbReference type="GO" id="GO:0016757">
    <property type="term" value="F:glycosyltransferase activity"/>
    <property type="evidence" value="ECO:0007669"/>
    <property type="project" value="InterPro"/>
</dbReference>
<dbReference type="Gene3D" id="3.40.50.2000">
    <property type="entry name" value="Glycogen Phosphorylase B"/>
    <property type="match status" value="1"/>
</dbReference>
<evidence type="ECO:0000259" key="2">
    <source>
        <dbReference type="Pfam" id="PF00534"/>
    </source>
</evidence>
<dbReference type="PANTHER" id="PTHR46401">
    <property type="entry name" value="GLYCOSYLTRANSFERASE WBBK-RELATED"/>
    <property type="match status" value="1"/>
</dbReference>
<reference evidence="3" key="1">
    <citation type="submission" date="2020-10" db="EMBL/GenBank/DDBJ databases">
        <authorList>
            <person name="Gilroy R."/>
        </authorList>
    </citation>
    <scope>NUCLEOTIDE SEQUENCE</scope>
    <source>
        <strain evidence="3">G3-3990</strain>
    </source>
</reference>
<dbReference type="GO" id="GO:0009103">
    <property type="term" value="P:lipopolysaccharide biosynthetic process"/>
    <property type="evidence" value="ECO:0007669"/>
    <property type="project" value="TreeGrafter"/>
</dbReference>
<keyword evidence="1" id="KW-0808">Transferase</keyword>
<evidence type="ECO:0000256" key="1">
    <source>
        <dbReference type="ARBA" id="ARBA00022679"/>
    </source>
</evidence>
<comment type="caution">
    <text evidence="3">The sequence shown here is derived from an EMBL/GenBank/DDBJ whole genome shotgun (WGS) entry which is preliminary data.</text>
</comment>
<dbReference type="Proteomes" id="UP000823641">
    <property type="component" value="Unassembled WGS sequence"/>
</dbReference>
<evidence type="ECO:0000313" key="3">
    <source>
        <dbReference type="EMBL" id="MBO8459741.1"/>
    </source>
</evidence>
<dbReference type="EMBL" id="JADIMG010000053">
    <property type="protein sequence ID" value="MBO8459741.1"/>
    <property type="molecule type" value="Genomic_DNA"/>
</dbReference>
<dbReference type="AlphaFoldDB" id="A0A9D9HT75"/>
<dbReference type="PANTHER" id="PTHR46401:SF2">
    <property type="entry name" value="GLYCOSYLTRANSFERASE WBBK-RELATED"/>
    <property type="match status" value="1"/>
</dbReference>
<proteinExistence type="predicted"/>
<name>A0A9D9HT75_9BACT</name>
<evidence type="ECO:0000313" key="4">
    <source>
        <dbReference type="Proteomes" id="UP000823641"/>
    </source>
</evidence>
<sequence length="368" mass="42754">MIKKFYVFGNIGKMSETPKSGGQSSARRVIKGLEDMGYKMTPIVRRRCVMEGRLIHFLETQSFAVIDLCKIIGHMLFDNRKNSAFLMLTYGGKLAPYELIITWVVRLLGYKSVTYMKGGQFMDFYNRGSKFYRWIVKKNMDLQSQAWFEGMPSLEIVRKISDTYLVYYPNYVVEENIAETVAERPKDKLNLCYFGRITPEKNVDVVIKAFNLLCQRYDDVYLTIIGGSGYSEQYVKDIDAMIEASPQKSHIIRKGLTPFPEIKEIMQSQHFFVFPSRERCEGHSNSLNEAMAQGLVPVVSDYHFNRAIVSDDRLIVDGYEPQAYAEKIIQIRETMDLKELSVKMRDRVKETFSHDVVNKRIYQELKKI</sequence>
<accession>A0A9D9HT75</accession>
<feature type="domain" description="Glycosyl transferase family 1" evidence="2">
    <location>
        <begin position="183"/>
        <end position="341"/>
    </location>
</feature>
<dbReference type="Pfam" id="PF00534">
    <property type="entry name" value="Glycos_transf_1"/>
    <property type="match status" value="1"/>
</dbReference>
<protein>
    <submittedName>
        <fullName evidence="3">Glycosyltransferase family 4 protein</fullName>
    </submittedName>
</protein>